<feature type="transmembrane region" description="Helical" evidence="2">
    <location>
        <begin position="294"/>
        <end position="317"/>
    </location>
</feature>
<comment type="caution">
    <text evidence="4">The sequence shown here is derived from an EMBL/GenBank/DDBJ whole genome shotgun (WGS) entry which is preliminary data.</text>
</comment>
<dbReference type="AlphaFoldDB" id="A0A544YET4"/>
<reference evidence="4 5" key="1">
    <citation type="submission" date="2019-07" db="EMBL/GenBank/DDBJ databases">
        <title>Microbispora hainanensis DSM 45428.</title>
        <authorList>
            <person name="Thawai C."/>
        </authorList>
    </citation>
    <scope>NUCLEOTIDE SEQUENCE [LARGE SCALE GENOMIC DNA]</scope>
    <source>
        <strain evidence="4 5">DSM 45428</strain>
    </source>
</reference>
<feature type="transmembrane region" description="Helical" evidence="2">
    <location>
        <begin position="189"/>
        <end position="207"/>
    </location>
</feature>
<protein>
    <recommendedName>
        <fullName evidence="3">Urease accessory protein UreH-like transmembrane domain-containing protein</fullName>
    </recommendedName>
</protein>
<name>A0A544YET4_9ACTN</name>
<evidence type="ECO:0000313" key="5">
    <source>
        <dbReference type="Proteomes" id="UP000316541"/>
    </source>
</evidence>
<gene>
    <name evidence="4" type="ORF">FLX08_32835</name>
</gene>
<feature type="domain" description="Urease accessory protein UreH-like transmembrane" evidence="3">
    <location>
        <begin position="287"/>
        <end position="365"/>
    </location>
</feature>
<dbReference type="Gene3D" id="2.60.40.420">
    <property type="entry name" value="Cupredoxins - blue copper proteins"/>
    <property type="match status" value="1"/>
</dbReference>
<keyword evidence="2" id="KW-0812">Transmembrane</keyword>
<feature type="transmembrane region" description="Helical" evidence="2">
    <location>
        <begin position="323"/>
        <end position="346"/>
    </location>
</feature>
<feature type="region of interest" description="Disordered" evidence="1">
    <location>
        <begin position="55"/>
        <end position="98"/>
    </location>
</feature>
<feature type="compositionally biased region" description="Basic and acidic residues" evidence="1">
    <location>
        <begin position="70"/>
        <end position="79"/>
    </location>
</feature>
<dbReference type="PANTHER" id="PTHR42208:SF1">
    <property type="entry name" value="HEAVY METAL TRANSPORTER"/>
    <property type="match status" value="1"/>
</dbReference>
<feature type="compositionally biased region" description="Basic and acidic residues" evidence="1">
    <location>
        <begin position="225"/>
        <end position="242"/>
    </location>
</feature>
<evidence type="ECO:0000313" key="4">
    <source>
        <dbReference type="EMBL" id="TQS15258.1"/>
    </source>
</evidence>
<dbReference type="PANTHER" id="PTHR42208">
    <property type="entry name" value="HEAVY METAL TRANSPORTER-RELATED"/>
    <property type="match status" value="1"/>
</dbReference>
<feature type="region of interest" description="Disordered" evidence="1">
    <location>
        <begin position="214"/>
        <end position="267"/>
    </location>
</feature>
<keyword evidence="2" id="KW-0472">Membrane</keyword>
<feature type="transmembrane region" description="Helical" evidence="2">
    <location>
        <begin position="353"/>
        <end position="373"/>
    </location>
</feature>
<feature type="domain" description="Urease accessory protein UreH-like transmembrane" evidence="3">
    <location>
        <begin position="112"/>
        <end position="215"/>
    </location>
</feature>
<feature type="compositionally biased region" description="Low complexity" evidence="1">
    <location>
        <begin position="258"/>
        <end position="267"/>
    </location>
</feature>
<evidence type="ECO:0000259" key="3">
    <source>
        <dbReference type="Pfam" id="PF13386"/>
    </source>
</evidence>
<keyword evidence="2" id="KW-1133">Transmembrane helix</keyword>
<dbReference type="Pfam" id="PF13386">
    <property type="entry name" value="DsbD_2"/>
    <property type="match status" value="2"/>
</dbReference>
<organism evidence="4 5">
    <name type="scientific">Microbispora hainanensis</name>
    <dbReference type="NCBI Taxonomy" id="568844"/>
    <lineage>
        <taxon>Bacteria</taxon>
        <taxon>Bacillati</taxon>
        <taxon>Actinomycetota</taxon>
        <taxon>Actinomycetes</taxon>
        <taxon>Streptosporangiales</taxon>
        <taxon>Streptosporangiaceae</taxon>
        <taxon>Microbispora</taxon>
    </lineage>
</organism>
<proteinExistence type="predicted"/>
<evidence type="ECO:0000256" key="2">
    <source>
        <dbReference type="SAM" id="Phobius"/>
    </source>
</evidence>
<dbReference type="InterPro" id="IPR039447">
    <property type="entry name" value="UreH-like_TM_dom"/>
</dbReference>
<accession>A0A544YET4</accession>
<dbReference type="Proteomes" id="UP000316541">
    <property type="component" value="Unassembled WGS sequence"/>
</dbReference>
<dbReference type="InterPro" id="IPR008972">
    <property type="entry name" value="Cupredoxin"/>
</dbReference>
<dbReference type="EMBL" id="VIRM01000056">
    <property type="protein sequence ID" value="TQS15258.1"/>
    <property type="molecule type" value="Genomic_DNA"/>
</dbReference>
<evidence type="ECO:0000256" key="1">
    <source>
        <dbReference type="SAM" id="MobiDB-lite"/>
    </source>
</evidence>
<sequence>MVFSPAGQRSVTGRCHAITLRCEQRHPSCEEDLREVHRPILWQLQLRLPRAVRGRLRPGGASGRHHRRLRSEGGDEPRPARLSRGGGEDRRAGRPRAHRLTVNPAALFAGGLVAGLAAGTASCTAVQGGLLIGLVAPSNGPSHSPSHGPSGGLPPVAAFLAGRLAAHTALGALLGLAGAAVQVGPRTRAALLVAAGTVVVVLAVRMLRRRRCAPVRTAPETAGGDPRECSCPDGGHAQDRTPPKSALPDNTSPPRGPALPGGAPRGRAPLGGAARGTGFSGIAAHSPTLVRAGVLGMATILVPCGVTIGIEVVAVGAGSALGGAAALAGLALGTAPAFAALGLLLRTLVSTRLAVLAGIAALAAGLFTVGSGLRLGGWLPDVSLPEFGSPAAAAGRALTGTDGVQRLTVWATPEGFRPGIAVAAAGRPVEIVFRTKDNRGCTRTLAIDDHDVVLPVTGERVVRLAARPEGRLRYACGMGMYVGFVRFERSP</sequence>